<keyword evidence="2" id="KW-1133">Transmembrane helix</keyword>
<feature type="compositionally biased region" description="Low complexity" evidence="1">
    <location>
        <begin position="474"/>
        <end position="486"/>
    </location>
</feature>
<gene>
    <name evidence="4" type="ORF">BCF74_1338</name>
</gene>
<evidence type="ECO:0000313" key="4">
    <source>
        <dbReference type="EMBL" id="PRY52479.1"/>
    </source>
</evidence>
<dbReference type="PANTHER" id="PTHR13832">
    <property type="entry name" value="PROTEIN PHOSPHATASE 2C"/>
    <property type="match status" value="1"/>
</dbReference>
<name>A0A2T0U3I6_9MICO</name>
<dbReference type="PANTHER" id="PTHR13832:SF827">
    <property type="entry name" value="PROTEIN PHOSPHATASE 1L"/>
    <property type="match status" value="1"/>
</dbReference>
<evidence type="ECO:0000313" key="5">
    <source>
        <dbReference type="Proteomes" id="UP000237822"/>
    </source>
</evidence>
<dbReference type="EMBL" id="PVTI01000033">
    <property type="protein sequence ID" value="PRY52479.1"/>
    <property type="molecule type" value="Genomic_DNA"/>
</dbReference>
<dbReference type="InterPro" id="IPR015655">
    <property type="entry name" value="PP2C"/>
</dbReference>
<protein>
    <submittedName>
        <fullName evidence="4">Protein phosphatase</fullName>
    </submittedName>
</protein>
<keyword evidence="2" id="KW-0812">Transmembrane</keyword>
<dbReference type="GO" id="GO:0004722">
    <property type="term" value="F:protein serine/threonine phosphatase activity"/>
    <property type="evidence" value="ECO:0007669"/>
    <property type="project" value="InterPro"/>
</dbReference>
<organism evidence="4 5">
    <name type="scientific">Knoellia remsis</name>
    <dbReference type="NCBI Taxonomy" id="407159"/>
    <lineage>
        <taxon>Bacteria</taxon>
        <taxon>Bacillati</taxon>
        <taxon>Actinomycetota</taxon>
        <taxon>Actinomycetes</taxon>
        <taxon>Micrococcales</taxon>
        <taxon>Intrasporangiaceae</taxon>
        <taxon>Knoellia</taxon>
    </lineage>
</organism>
<dbReference type="PROSITE" id="PS51746">
    <property type="entry name" value="PPM_2"/>
    <property type="match status" value="1"/>
</dbReference>
<evidence type="ECO:0000256" key="1">
    <source>
        <dbReference type="SAM" id="MobiDB-lite"/>
    </source>
</evidence>
<dbReference type="Proteomes" id="UP000237822">
    <property type="component" value="Unassembled WGS sequence"/>
</dbReference>
<dbReference type="CDD" id="cd00143">
    <property type="entry name" value="PP2Cc"/>
    <property type="match status" value="1"/>
</dbReference>
<dbReference type="SMART" id="SM00331">
    <property type="entry name" value="PP2C_SIG"/>
    <property type="match status" value="1"/>
</dbReference>
<comment type="caution">
    <text evidence="4">The sequence shown here is derived from an EMBL/GenBank/DDBJ whole genome shotgun (WGS) entry which is preliminary data.</text>
</comment>
<feature type="compositionally biased region" description="Low complexity" evidence="1">
    <location>
        <begin position="417"/>
        <end position="459"/>
    </location>
</feature>
<dbReference type="InterPro" id="IPR001932">
    <property type="entry name" value="PPM-type_phosphatase-like_dom"/>
</dbReference>
<feature type="domain" description="PPM-type phosphatase" evidence="3">
    <location>
        <begin position="6"/>
        <end position="238"/>
    </location>
</feature>
<dbReference type="OrthoDB" id="9801841at2"/>
<dbReference type="AlphaFoldDB" id="A0A2T0U3I6"/>
<feature type="region of interest" description="Disordered" evidence="1">
    <location>
        <begin position="410"/>
        <end position="486"/>
    </location>
</feature>
<sequence>MAIAFHFAARSDVGMVRSNNEDSGYAGPHLLAMADGMGGHAGGDVASSTILGALVGLDGESFSGVDATRALLRRITAANSELGQLAQDDPDLEGMGTTLIAILRARDKLVLAHIGDSRAFVVRGGEVSQITKDHSFVQSLVDEGRLTPEEATVHPQRSLVTRVLTGAPSEEPDVVVRQAIVGDRYLICSDGLTDYVARDTIDEVLTTERRPGECAERLVQLALRAGAPDNVTVVIGDVVDLVKGPVPSDQPQIVGAAAEIRRHTRPLPVTPAEKAAALSAEVSGTNEDDDLHLAEEGGRSRTGTILRAVGAAVVAAILLVAGGYGAWAWTQTQYYVGVNEGRVAVFRGVDQTLGPIELSRPERTSTIALDDLPDFYRGQLGRGITMDSLDQADGLVRNLDVQAQACRYARSQGRDCTTVPSSWTSPTPTPTPSGSLSPSPSGTATPSTTPTPGSSSTGPRATVTPSGSQRGGIPTSPAPSTTPQTS</sequence>
<keyword evidence="5" id="KW-1185">Reference proteome</keyword>
<proteinExistence type="predicted"/>
<evidence type="ECO:0000259" key="3">
    <source>
        <dbReference type="PROSITE" id="PS51746"/>
    </source>
</evidence>
<dbReference type="RefSeq" id="WP_106298818.1">
    <property type="nucleotide sequence ID" value="NZ_PVTI01000033.1"/>
</dbReference>
<reference evidence="4 5" key="1">
    <citation type="submission" date="2018-03" db="EMBL/GenBank/DDBJ databases">
        <title>Genomic Encyclopedia of Archaeal and Bacterial Type Strains, Phase II (KMG-II): from individual species to whole genera.</title>
        <authorList>
            <person name="Goeker M."/>
        </authorList>
    </citation>
    <scope>NUCLEOTIDE SEQUENCE [LARGE SCALE GENOMIC DNA]</scope>
    <source>
        <strain evidence="4 5">ATCC BAA-1496</strain>
    </source>
</reference>
<dbReference type="SMART" id="SM00332">
    <property type="entry name" value="PP2Cc"/>
    <property type="match status" value="1"/>
</dbReference>
<accession>A0A2T0U3I6</accession>
<feature type="transmembrane region" description="Helical" evidence="2">
    <location>
        <begin position="308"/>
        <end position="329"/>
    </location>
</feature>
<dbReference type="InterPro" id="IPR036457">
    <property type="entry name" value="PPM-type-like_dom_sf"/>
</dbReference>
<dbReference type="Gene3D" id="3.60.40.10">
    <property type="entry name" value="PPM-type phosphatase domain"/>
    <property type="match status" value="1"/>
</dbReference>
<dbReference type="Pfam" id="PF00481">
    <property type="entry name" value="PP2C"/>
    <property type="match status" value="1"/>
</dbReference>
<dbReference type="SUPFAM" id="SSF81606">
    <property type="entry name" value="PP2C-like"/>
    <property type="match status" value="1"/>
</dbReference>
<evidence type="ECO:0000256" key="2">
    <source>
        <dbReference type="SAM" id="Phobius"/>
    </source>
</evidence>
<keyword evidence="2" id="KW-0472">Membrane</keyword>